<feature type="compositionally biased region" description="Basic and acidic residues" evidence="1">
    <location>
        <begin position="180"/>
        <end position="189"/>
    </location>
</feature>
<reference evidence="3" key="1">
    <citation type="submission" date="2021-02" db="EMBL/GenBank/DDBJ databases">
        <authorList>
            <person name="Dougan E. K."/>
            <person name="Rhodes N."/>
            <person name="Thang M."/>
            <person name="Chan C."/>
        </authorList>
    </citation>
    <scope>NUCLEOTIDE SEQUENCE</scope>
</reference>
<evidence type="ECO:0000313" key="3">
    <source>
        <dbReference type="EMBL" id="CAE8620326.1"/>
    </source>
</evidence>
<feature type="non-terminal residue" evidence="3">
    <location>
        <position position="206"/>
    </location>
</feature>
<dbReference type="CDD" id="cd00201">
    <property type="entry name" value="WW"/>
    <property type="match status" value="1"/>
</dbReference>
<protein>
    <recommendedName>
        <fullName evidence="2">WW domain-containing protein</fullName>
    </recommendedName>
</protein>
<sequence>VREYAEFLGIDPDNESYLLWIAREGVCAPLPSPWKACTQNDGDDVFYFNFETGESLWDHPPDDKYRSLVQKHRRKDGQGSPTRSAAAPLIPEPAENHSFSDLISGPPSDCGTDDAGGWGDPEGGRSSPSGGRLSRQQAVSDLSNANATSSSMNCHESPDTPKRLQLISNEISDDDSLADEASKGRKSIPDVDSVGSSVERKPSSAI</sequence>
<evidence type="ECO:0000259" key="2">
    <source>
        <dbReference type="PROSITE" id="PS50020"/>
    </source>
</evidence>
<dbReference type="SMART" id="SM00456">
    <property type="entry name" value="WW"/>
    <property type="match status" value="1"/>
</dbReference>
<dbReference type="Proteomes" id="UP000654075">
    <property type="component" value="Unassembled WGS sequence"/>
</dbReference>
<dbReference type="EMBL" id="CAJNNV010027416">
    <property type="protein sequence ID" value="CAE8620326.1"/>
    <property type="molecule type" value="Genomic_DNA"/>
</dbReference>
<organism evidence="3 4">
    <name type="scientific">Polarella glacialis</name>
    <name type="common">Dinoflagellate</name>
    <dbReference type="NCBI Taxonomy" id="89957"/>
    <lineage>
        <taxon>Eukaryota</taxon>
        <taxon>Sar</taxon>
        <taxon>Alveolata</taxon>
        <taxon>Dinophyceae</taxon>
        <taxon>Suessiales</taxon>
        <taxon>Suessiaceae</taxon>
        <taxon>Polarella</taxon>
    </lineage>
</organism>
<feature type="compositionally biased region" description="Low complexity" evidence="1">
    <location>
        <begin position="124"/>
        <end position="135"/>
    </location>
</feature>
<keyword evidence="4" id="KW-1185">Reference proteome</keyword>
<feature type="region of interest" description="Disordered" evidence="1">
    <location>
        <begin position="59"/>
        <end position="206"/>
    </location>
</feature>
<dbReference type="InterPro" id="IPR001202">
    <property type="entry name" value="WW_dom"/>
</dbReference>
<evidence type="ECO:0000256" key="1">
    <source>
        <dbReference type="SAM" id="MobiDB-lite"/>
    </source>
</evidence>
<accession>A0A813G211</accession>
<feature type="non-terminal residue" evidence="3">
    <location>
        <position position="1"/>
    </location>
</feature>
<dbReference type="PANTHER" id="PTHR21715">
    <property type="entry name" value="RH04127P"/>
    <property type="match status" value="1"/>
</dbReference>
<gene>
    <name evidence="3" type="ORF">PGLA1383_LOCUS37885</name>
</gene>
<dbReference type="OrthoDB" id="6344460at2759"/>
<dbReference type="InterPro" id="IPR036020">
    <property type="entry name" value="WW_dom_sf"/>
</dbReference>
<dbReference type="PROSITE" id="PS50020">
    <property type="entry name" value="WW_DOMAIN_2"/>
    <property type="match status" value="1"/>
</dbReference>
<dbReference type="Pfam" id="PF00397">
    <property type="entry name" value="WW"/>
    <property type="match status" value="1"/>
</dbReference>
<dbReference type="InterPro" id="IPR053233">
    <property type="entry name" value="ABRA-related"/>
</dbReference>
<name>A0A813G211_POLGL</name>
<dbReference type="AlphaFoldDB" id="A0A813G211"/>
<dbReference type="Gene3D" id="3.30.1470.10">
    <property type="entry name" value="Photosystem I PsaD, reaction center subunit II"/>
    <property type="match status" value="1"/>
</dbReference>
<dbReference type="SUPFAM" id="SSF51045">
    <property type="entry name" value="WW domain"/>
    <property type="match status" value="1"/>
</dbReference>
<comment type="caution">
    <text evidence="3">The sequence shown here is derived from an EMBL/GenBank/DDBJ whole genome shotgun (WGS) entry which is preliminary data.</text>
</comment>
<proteinExistence type="predicted"/>
<dbReference type="PANTHER" id="PTHR21715:SF0">
    <property type="entry name" value="RH04127P"/>
    <property type="match status" value="1"/>
</dbReference>
<feature type="compositionally biased region" description="Polar residues" evidence="1">
    <location>
        <begin position="136"/>
        <end position="154"/>
    </location>
</feature>
<feature type="domain" description="WW" evidence="2">
    <location>
        <begin position="28"/>
        <end position="62"/>
    </location>
</feature>
<evidence type="ECO:0000313" key="4">
    <source>
        <dbReference type="Proteomes" id="UP000654075"/>
    </source>
</evidence>